<feature type="domain" description="Non-haem dioxygenase N-terminal" evidence="5">
    <location>
        <begin position="10"/>
        <end position="109"/>
    </location>
</feature>
<dbReference type="InterPro" id="IPR051164">
    <property type="entry name" value="NmrA-like_oxidored"/>
</dbReference>
<sequence length="603" mass="67458">MGSITEPDHLPSISYANLRHEDTGIRDRAAGAFTQALRDYGACRIRDHGIPQDRLDMCFEKCRQFFERDPSEKVADCARSGVASRVRFVPYGSEKTRGEPHLEEVLQLRDGIYKMGGDWSLEARELICALENLHSTCSVIHCTLLECLSSSLHLTRSLTSIHRKENSYFAPTYFAPCHHDEDILRVPVHIDPTTMLFNFPDSHGGLKVADLRNRAGNLSAVEVQKTAMFIPTGCQPGEFVVLAGNLLRRLAGGIKHAVHYIERPLGSSGFHLNYWTVPDMDTPCDFGGKRETVEKYLMRNRIIVVLGSTGSQGKGVVSALLSDDSRELWNVRAVTRDVNSASAQRLLTDFQTPDHRLSLTSANVLDIESLQNAFSGAYGVFAVTSEASSGTIENEDDLKLELEGGKNIIAAAKSCGIQHFVLSSLPDMKRATSGRFDKLFHMDHKFVIGQWAKQNLSAVTCLLPGLFFTNLDRPQYCRREEVFALGIEKTKNKNYVVCSPKLRMDELASTFTRVTGQPAIYSPISMDEWADLSSREVGKGFKEDIRQMMEWISIAPEDKICYGALDPAEDSSWEDLHLRASSFEDWLRRSGWRGPPEGNRDMP</sequence>
<evidence type="ECO:0000256" key="1">
    <source>
        <dbReference type="ARBA" id="ARBA00006328"/>
    </source>
</evidence>
<evidence type="ECO:0008006" key="8">
    <source>
        <dbReference type="Google" id="ProtNLM"/>
    </source>
</evidence>
<gene>
    <name evidence="6" type="ORF">CNMCM8927_002459</name>
</gene>
<organism evidence="6 7">
    <name type="scientific">Aspergillus lentulus</name>
    <dbReference type="NCBI Taxonomy" id="293939"/>
    <lineage>
        <taxon>Eukaryota</taxon>
        <taxon>Fungi</taxon>
        <taxon>Dikarya</taxon>
        <taxon>Ascomycota</taxon>
        <taxon>Pezizomycotina</taxon>
        <taxon>Eurotiomycetes</taxon>
        <taxon>Eurotiomycetidae</taxon>
        <taxon>Eurotiales</taxon>
        <taxon>Aspergillaceae</taxon>
        <taxon>Aspergillus</taxon>
        <taxon>Aspergillus subgen. Fumigati</taxon>
    </lineage>
</organism>
<evidence type="ECO:0000256" key="2">
    <source>
        <dbReference type="ARBA" id="ARBA00022857"/>
    </source>
</evidence>
<dbReference type="InterPro" id="IPR026992">
    <property type="entry name" value="DIOX_N"/>
</dbReference>
<feature type="domain" description="NmrA-like" evidence="4">
    <location>
        <begin position="301"/>
        <end position="474"/>
    </location>
</feature>
<dbReference type="Proteomes" id="UP000649114">
    <property type="component" value="Unassembled WGS sequence"/>
</dbReference>
<keyword evidence="2" id="KW-0521">NADP</keyword>
<dbReference type="Pfam" id="PF05368">
    <property type="entry name" value="NmrA"/>
    <property type="match status" value="1"/>
</dbReference>
<evidence type="ECO:0000313" key="6">
    <source>
        <dbReference type="EMBL" id="KAF4200853.1"/>
    </source>
</evidence>
<dbReference type="SUPFAM" id="SSF51735">
    <property type="entry name" value="NAD(P)-binding Rossmann-fold domains"/>
    <property type="match status" value="1"/>
</dbReference>
<dbReference type="Gene3D" id="2.60.120.330">
    <property type="entry name" value="B-lactam Antibiotic, Isopenicillin N Synthase, Chain"/>
    <property type="match status" value="1"/>
</dbReference>
<dbReference type="InterPro" id="IPR008030">
    <property type="entry name" value="NmrA-like"/>
</dbReference>
<dbReference type="PANTHER" id="PTHR42748:SF30">
    <property type="entry name" value="NMRA-LIKE DOMAIN-CONTAINING PROTEIN"/>
    <property type="match status" value="1"/>
</dbReference>
<evidence type="ECO:0000256" key="3">
    <source>
        <dbReference type="ARBA" id="ARBA00023002"/>
    </source>
</evidence>
<comment type="caution">
    <text evidence="6">The sequence shown here is derived from an EMBL/GenBank/DDBJ whole genome shotgun (WGS) entry which is preliminary data.</text>
</comment>
<dbReference type="Gene3D" id="3.90.25.10">
    <property type="entry name" value="UDP-galactose 4-epimerase, domain 1"/>
    <property type="match status" value="1"/>
</dbReference>
<dbReference type="InterPro" id="IPR036291">
    <property type="entry name" value="NAD(P)-bd_dom_sf"/>
</dbReference>
<reference evidence="6" key="2">
    <citation type="submission" date="2020-04" db="EMBL/GenBank/DDBJ databases">
        <authorList>
            <person name="Santos R.A.C."/>
            <person name="Steenwyk J.L."/>
            <person name="Rivero-Menendez O."/>
            <person name="Mead M.E."/>
            <person name="Silva L.P."/>
            <person name="Bastos R.W."/>
            <person name="Alastruey-Izquierdo A."/>
            <person name="Goldman G.H."/>
            <person name="Rokas A."/>
        </authorList>
    </citation>
    <scope>NUCLEOTIDE SEQUENCE</scope>
    <source>
        <strain evidence="6">CNM-CM8927</strain>
    </source>
</reference>
<dbReference type="AlphaFoldDB" id="A0AAN5YHU1"/>
<proteinExistence type="inferred from homology"/>
<comment type="similarity">
    <text evidence="1">Belongs to the NmrA-type oxidoreductase family.</text>
</comment>
<dbReference type="Pfam" id="PF14226">
    <property type="entry name" value="DIOX_N"/>
    <property type="match status" value="1"/>
</dbReference>
<dbReference type="Gene3D" id="3.40.50.720">
    <property type="entry name" value="NAD(P)-binding Rossmann-like Domain"/>
    <property type="match status" value="2"/>
</dbReference>
<dbReference type="InterPro" id="IPR027443">
    <property type="entry name" value="IPNS-like_sf"/>
</dbReference>
<evidence type="ECO:0000313" key="7">
    <source>
        <dbReference type="Proteomes" id="UP000649114"/>
    </source>
</evidence>
<dbReference type="EMBL" id="JAAAPU010000170">
    <property type="protein sequence ID" value="KAF4200853.1"/>
    <property type="molecule type" value="Genomic_DNA"/>
</dbReference>
<protein>
    <recommendedName>
        <fullName evidence="8">NmrA-like domain-containing protein</fullName>
    </recommendedName>
</protein>
<evidence type="ECO:0000259" key="5">
    <source>
        <dbReference type="Pfam" id="PF14226"/>
    </source>
</evidence>
<dbReference type="PANTHER" id="PTHR42748">
    <property type="entry name" value="NITROGEN METABOLITE REPRESSION PROTEIN NMRA FAMILY MEMBER"/>
    <property type="match status" value="1"/>
</dbReference>
<dbReference type="SUPFAM" id="SSF51197">
    <property type="entry name" value="Clavaminate synthase-like"/>
    <property type="match status" value="1"/>
</dbReference>
<accession>A0AAN5YHU1</accession>
<reference evidence="6" key="1">
    <citation type="journal article" date="2020" name="bioRxiv">
        <title>Genomic and phenotypic heterogeneity of clinical isolates of the human pathogens Aspergillus fumigatus, Aspergillus lentulus and Aspergillus fumigatiaffinis.</title>
        <authorList>
            <person name="dos Santos R.A.C."/>
            <person name="Steenwyk J.L."/>
            <person name="Rivero-Menendez O."/>
            <person name="Mead M.E."/>
            <person name="Silva L.P."/>
            <person name="Bastos R.W."/>
            <person name="Alastruey-Izquierdo A."/>
            <person name="Goldman G.H."/>
            <person name="Rokas A."/>
        </authorList>
    </citation>
    <scope>NUCLEOTIDE SEQUENCE</scope>
    <source>
        <strain evidence="6">CNM-CM8927</strain>
    </source>
</reference>
<name>A0AAN5YHU1_ASPLE</name>
<evidence type="ECO:0000259" key="4">
    <source>
        <dbReference type="Pfam" id="PF05368"/>
    </source>
</evidence>
<keyword evidence="3" id="KW-0560">Oxidoreductase</keyword>